<organism evidence="1 2">
    <name type="scientific">Paralvinella palmiformis</name>
    <dbReference type="NCBI Taxonomy" id="53620"/>
    <lineage>
        <taxon>Eukaryota</taxon>
        <taxon>Metazoa</taxon>
        <taxon>Spiralia</taxon>
        <taxon>Lophotrochozoa</taxon>
        <taxon>Annelida</taxon>
        <taxon>Polychaeta</taxon>
        <taxon>Sedentaria</taxon>
        <taxon>Canalipalpata</taxon>
        <taxon>Terebellida</taxon>
        <taxon>Terebelliformia</taxon>
        <taxon>Alvinellidae</taxon>
        <taxon>Paralvinella</taxon>
    </lineage>
</organism>
<gene>
    <name evidence="1" type="ORF">LSH36_22g08003</name>
</gene>
<accession>A0AAD9NI23</accession>
<evidence type="ECO:0000313" key="2">
    <source>
        <dbReference type="Proteomes" id="UP001208570"/>
    </source>
</evidence>
<proteinExistence type="predicted"/>
<feature type="non-terminal residue" evidence="1">
    <location>
        <position position="74"/>
    </location>
</feature>
<dbReference type="Proteomes" id="UP001208570">
    <property type="component" value="Unassembled WGS sequence"/>
</dbReference>
<sequence length="74" mass="8709">LLPTGNQTNINKNGNEPIHFIYIDKLYETALTYSCLYHYENGSCNNDMTTVTVWSRSRMITKDKFRRFLAESRI</sequence>
<name>A0AAD9NI23_9ANNE</name>
<protein>
    <submittedName>
        <fullName evidence="1">Uncharacterized protein</fullName>
    </submittedName>
</protein>
<evidence type="ECO:0000313" key="1">
    <source>
        <dbReference type="EMBL" id="KAK2167934.1"/>
    </source>
</evidence>
<reference evidence="1" key="1">
    <citation type="journal article" date="2023" name="Mol. Biol. Evol.">
        <title>Third-Generation Sequencing Reveals the Adaptive Role of the Epigenome in Three Deep-Sea Polychaetes.</title>
        <authorList>
            <person name="Perez M."/>
            <person name="Aroh O."/>
            <person name="Sun Y."/>
            <person name="Lan Y."/>
            <person name="Juniper S.K."/>
            <person name="Young C.R."/>
            <person name="Angers B."/>
            <person name="Qian P.Y."/>
        </authorList>
    </citation>
    <scope>NUCLEOTIDE SEQUENCE</scope>
    <source>
        <strain evidence="1">P08H-3</strain>
    </source>
</reference>
<keyword evidence="2" id="KW-1185">Reference proteome</keyword>
<feature type="non-terminal residue" evidence="1">
    <location>
        <position position="1"/>
    </location>
</feature>
<comment type="caution">
    <text evidence="1">The sequence shown here is derived from an EMBL/GenBank/DDBJ whole genome shotgun (WGS) entry which is preliminary data.</text>
</comment>
<dbReference type="EMBL" id="JAODUP010000022">
    <property type="protein sequence ID" value="KAK2167934.1"/>
    <property type="molecule type" value="Genomic_DNA"/>
</dbReference>
<dbReference type="AlphaFoldDB" id="A0AAD9NI23"/>